<gene>
    <name evidence="2" type="ORF">GGU10DRAFT_187010</name>
</gene>
<evidence type="ECO:0000313" key="2">
    <source>
        <dbReference type="EMBL" id="KAJ3785849.1"/>
    </source>
</evidence>
<reference evidence="2" key="1">
    <citation type="submission" date="2022-08" db="EMBL/GenBank/DDBJ databases">
        <authorList>
            <consortium name="DOE Joint Genome Institute"/>
            <person name="Min B."/>
            <person name="Riley R."/>
            <person name="Sierra-Patev S."/>
            <person name="Naranjo-Ortiz M."/>
            <person name="Looney B."/>
            <person name="Konkel Z."/>
            <person name="Slot J.C."/>
            <person name="Sakamoto Y."/>
            <person name="Steenwyk J.L."/>
            <person name="Rokas A."/>
            <person name="Carro J."/>
            <person name="Camarero S."/>
            <person name="Ferreira P."/>
            <person name="Molpeceres G."/>
            <person name="Ruiz-Duenas F.J."/>
            <person name="Serrano A."/>
            <person name="Henrissat B."/>
            <person name="Drula E."/>
            <person name="Hughes K.W."/>
            <person name="Mata J.L."/>
            <person name="Ishikawa N.K."/>
            <person name="Vargas-Isla R."/>
            <person name="Ushijima S."/>
            <person name="Smith C.A."/>
            <person name="Ahrendt S."/>
            <person name="Andreopoulos W."/>
            <person name="He G."/>
            <person name="Labutti K."/>
            <person name="Lipzen A."/>
            <person name="Ng V."/>
            <person name="Sandor L."/>
            <person name="Barry K."/>
            <person name="Martinez A.T."/>
            <person name="Xiao Y."/>
            <person name="Gibbons J.G."/>
            <person name="Terashima K."/>
            <person name="Hibbett D.S."/>
            <person name="Grigoriev I.V."/>
        </authorList>
    </citation>
    <scope>NUCLEOTIDE SEQUENCE</scope>
    <source>
        <strain evidence="2">TFB10291</strain>
    </source>
</reference>
<evidence type="ECO:0000313" key="3">
    <source>
        <dbReference type="Proteomes" id="UP001163798"/>
    </source>
</evidence>
<evidence type="ECO:0000256" key="1">
    <source>
        <dbReference type="SAM" id="Phobius"/>
    </source>
</evidence>
<keyword evidence="1" id="KW-0812">Transmembrane</keyword>
<proteinExistence type="predicted"/>
<keyword evidence="1" id="KW-1133">Transmembrane helix</keyword>
<dbReference type="AlphaFoldDB" id="A0AA38KPX5"/>
<comment type="caution">
    <text evidence="2">The sequence shown here is derived from an EMBL/GenBank/DDBJ whole genome shotgun (WGS) entry which is preliminary data.</text>
</comment>
<keyword evidence="1" id="KW-0472">Membrane</keyword>
<organism evidence="2 3">
    <name type="scientific">Lentinula aff. detonsa</name>
    <dbReference type="NCBI Taxonomy" id="2804958"/>
    <lineage>
        <taxon>Eukaryota</taxon>
        <taxon>Fungi</taxon>
        <taxon>Dikarya</taxon>
        <taxon>Basidiomycota</taxon>
        <taxon>Agaricomycotina</taxon>
        <taxon>Agaricomycetes</taxon>
        <taxon>Agaricomycetidae</taxon>
        <taxon>Agaricales</taxon>
        <taxon>Marasmiineae</taxon>
        <taxon>Omphalotaceae</taxon>
        <taxon>Lentinula</taxon>
    </lineage>
</organism>
<name>A0AA38KPX5_9AGAR</name>
<dbReference type="Proteomes" id="UP001163798">
    <property type="component" value="Unassembled WGS sequence"/>
</dbReference>
<accession>A0AA38KPX5</accession>
<dbReference type="EMBL" id="MU793330">
    <property type="protein sequence ID" value="KAJ3785849.1"/>
    <property type="molecule type" value="Genomic_DNA"/>
</dbReference>
<sequence length="85" mass="9660">MGFSVKGRQSLTAITGFPLLQLSFSSWISVLYIRNINQEQIEVSLSMSDSIPVPTFLLAVALFRLRWLRVWDSRGLSKKWNPGFG</sequence>
<feature type="transmembrane region" description="Helical" evidence="1">
    <location>
        <begin position="12"/>
        <end position="33"/>
    </location>
</feature>
<keyword evidence="3" id="KW-1185">Reference proteome</keyword>
<protein>
    <submittedName>
        <fullName evidence="2">Uncharacterized protein</fullName>
    </submittedName>
</protein>